<protein>
    <submittedName>
        <fullName evidence="1">Uncharacterized protein</fullName>
    </submittedName>
</protein>
<evidence type="ECO:0000313" key="1">
    <source>
        <dbReference type="EMBL" id="TCO62158.1"/>
    </source>
</evidence>
<accession>A0A4R2JXL4</accession>
<dbReference type="AlphaFoldDB" id="A0A4R2JXL4"/>
<sequence length="414" mass="45456">MRRFSCAERYATRTVLPTRVKHMSDATAVSVTSRVWRTLLTLLPSSAGPIAIQHAPLTARGQLGSLREPFSSIQYPTGTRAHLIDAVGQVLEPLGAAASTFDGHPELAQLNADIVRFRDLTMIRRAEVLSCLNCMTEQRVAFQLVPALSWAEHYADPDGCCVLYEAARSLIRVKPQDQQSRRVLERISRQDVNPRLATAAAIQLGAASVRLDHDLDAAAKALDVADQRRAEVDRTDTPFVADLLDSRYYRALALLALKQRDFKLLRSSMDGTMTAAMALMARTTPADEYPLLVARENMRLVVEVHLVAATGAEKPDQFSRWAKRLLDLDPEDPFTWQYLSIYGARCGCVVEAALAASGMAIIGGLDHVGVSEALGAARVGDFRDDDLVEKILGTLESLVRPEKPARIEQPMSVA</sequence>
<organism evidence="1 2">
    <name type="scientific">Actinocrispum wychmicini</name>
    <dbReference type="NCBI Taxonomy" id="1213861"/>
    <lineage>
        <taxon>Bacteria</taxon>
        <taxon>Bacillati</taxon>
        <taxon>Actinomycetota</taxon>
        <taxon>Actinomycetes</taxon>
        <taxon>Pseudonocardiales</taxon>
        <taxon>Pseudonocardiaceae</taxon>
        <taxon>Actinocrispum</taxon>
    </lineage>
</organism>
<dbReference type="EMBL" id="SLWS01000002">
    <property type="protein sequence ID" value="TCO62158.1"/>
    <property type="molecule type" value="Genomic_DNA"/>
</dbReference>
<evidence type="ECO:0000313" key="2">
    <source>
        <dbReference type="Proteomes" id="UP000295680"/>
    </source>
</evidence>
<keyword evidence="2" id="KW-1185">Reference proteome</keyword>
<gene>
    <name evidence="1" type="ORF">EV192_102295</name>
</gene>
<comment type="caution">
    <text evidence="1">The sequence shown here is derived from an EMBL/GenBank/DDBJ whole genome shotgun (WGS) entry which is preliminary data.</text>
</comment>
<reference evidence="1 2" key="1">
    <citation type="submission" date="2019-03" db="EMBL/GenBank/DDBJ databases">
        <title>Genomic Encyclopedia of Type Strains, Phase IV (KMG-IV): sequencing the most valuable type-strain genomes for metagenomic binning, comparative biology and taxonomic classification.</title>
        <authorList>
            <person name="Goeker M."/>
        </authorList>
    </citation>
    <scope>NUCLEOTIDE SEQUENCE [LARGE SCALE GENOMIC DNA]</scope>
    <source>
        <strain evidence="1 2">DSM 45934</strain>
    </source>
</reference>
<dbReference type="Proteomes" id="UP000295680">
    <property type="component" value="Unassembled WGS sequence"/>
</dbReference>
<proteinExistence type="predicted"/>
<name>A0A4R2JXL4_9PSEU</name>